<proteinExistence type="predicted"/>
<dbReference type="EMBL" id="VDCQ01000001">
    <property type="protein sequence ID" value="TNJ68214.1"/>
    <property type="molecule type" value="Genomic_DNA"/>
</dbReference>
<dbReference type="RefSeq" id="WP_139600191.1">
    <property type="nucleotide sequence ID" value="NZ_VDCQ01000001.1"/>
</dbReference>
<organism evidence="1 2">
    <name type="scientific">Paenibacillus hemerocallicola</name>
    <dbReference type="NCBI Taxonomy" id="1172614"/>
    <lineage>
        <taxon>Bacteria</taxon>
        <taxon>Bacillati</taxon>
        <taxon>Bacillota</taxon>
        <taxon>Bacilli</taxon>
        <taxon>Bacillales</taxon>
        <taxon>Paenibacillaceae</taxon>
        <taxon>Paenibacillus</taxon>
    </lineage>
</organism>
<dbReference type="OrthoDB" id="2679889at2"/>
<keyword evidence="2" id="KW-1185">Reference proteome</keyword>
<dbReference type="Pfam" id="PF25680">
    <property type="entry name" value="Mom"/>
    <property type="match status" value="1"/>
</dbReference>
<reference evidence="1 2" key="1">
    <citation type="submission" date="2019-05" db="EMBL/GenBank/DDBJ databases">
        <title>We sequenced the genome of Paenibacillus hemerocallicola KCTC 33185 for further insight into its adaptation and study the phylogeny of Paenibacillus.</title>
        <authorList>
            <person name="Narsing Rao M.P."/>
        </authorList>
    </citation>
    <scope>NUCLEOTIDE SEQUENCE [LARGE SCALE GENOMIC DNA]</scope>
    <source>
        <strain evidence="1 2">KCTC 33185</strain>
    </source>
</reference>
<accession>A0A5C4TGF4</accession>
<evidence type="ECO:0000313" key="2">
    <source>
        <dbReference type="Proteomes" id="UP000307943"/>
    </source>
</evidence>
<sequence length="202" mass="23117">MTDLKVTWATYEAAKFACEHFHYSKCMPVGKMVKVGAWEDGQFIGAVIFSRGATNHIGSPYGLTQKECCELTRVALTNHKSFVSEILAKALKFLKEQSPNIQLVVSYADVEQNHHGGIYQATNWIYEGKTSGEHYFIIRGKRTHPKSIHSKYGTGSQQIEWIRKNLDSHAEVYITVGKHKYLMPMNRKMRKKILSLHKPYPK</sequence>
<dbReference type="InterPro" id="IPR057895">
    <property type="entry name" value="Mom"/>
</dbReference>
<comment type="caution">
    <text evidence="1">The sequence shown here is derived from an EMBL/GenBank/DDBJ whole genome shotgun (WGS) entry which is preliminary data.</text>
</comment>
<evidence type="ECO:0000313" key="1">
    <source>
        <dbReference type="EMBL" id="TNJ68214.1"/>
    </source>
</evidence>
<dbReference type="AlphaFoldDB" id="A0A5C4TGF4"/>
<name>A0A5C4TGF4_9BACL</name>
<dbReference type="Proteomes" id="UP000307943">
    <property type="component" value="Unassembled WGS sequence"/>
</dbReference>
<gene>
    <name evidence="1" type="ORF">FE784_00690</name>
</gene>
<protein>
    <submittedName>
        <fullName evidence="1">Protein Mom</fullName>
    </submittedName>
</protein>